<dbReference type="Proteomes" id="UP001159363">
    <property type="component" value="Chromosome X"/>
</dbReference>
<reference evidence="3 4" key="1">
    <citation type="submission" date="2023-02" db="EMBL/GenBank/DDBJ databases">
        <title>LHISI_Scaffold_Assembly.</title>
        <authorList>
            <person name="Stuart O.P."/>
            <person name="Cleave R."/>
            <person name="Magrath M.J.L."/>
            <person name="Mikheyev A.S."/>
        </authorList>
    </citation>
    <scope>NUCLEOTIDE SEQUENCE [LARGE SCALE GENOMIC DNA]</scope>
    <source>
        <strain evidence="3">Daus_M_001</strain>
        <tissue evidence="3">Leg muscle</tissue>
    </source>
</reference>
<evidence type="ECO:0000313" key="4">
    <source>
        <dbReference type="Proteomes" id="UP001159363"/>
    </source>
</evidence>
<dbReference type="PANTHER" id="PTHR47272">
    <property type="entry name" value="DDE_TNP_1_7 DOMAIN-CONTAINING PROTEIN"/>
    <property type="match status" value="1"/>
</dbReference>
<evidence type="ECO:0000256" key="1">
    <source>
        <dbReference type="SAM" id="MobiDB-lite"/>
    </source>
</evidence>
<feature type="domain" description="PiggyBac transposable element-derived protein" evidence="2">
    <location>
        <begin position="92"/>
        <end position="153"/>
    </location>
</feature>
<sequence>MLAYFQSLHSESEDDLSADDELWVPDMEVSRKSHKVDVIQNNENSSDSESVSERDSECITKPLRSEAFEKTTSLSEQPSSSSVPGETIMKVITYLRYYRLCQYWSPRHGMPMPLVADNISYSRFSTIRKYIHFVDNFQKPPDCNDRLFKLRPIRIMIPFKGAASLKQYFRNKPHLWSYKLWVLATAPGYELDFEIYQGKPGRKKQSSELGVIGDVAVRLCETVLSKNHKLFFDNLFTSVTLLNKLKDLGILASGTIRINCLAGADSQLTSIAELRKQPRGSHSVCTSQHSNISITHWYDSSAEYVSSTITGVVPLGNTRRWKMKEKEYEVIPWPYSIEVYNKHMGGVDLIDSLVGLYRHTVKDERWYMRIFYNFLQVAVVNCWLLWRMNNEENMELLEFKPSVATSLMYTGKASKARGKPSSTEMVLPVRKKIVYHKASEELCKDGGRHFPVKINAKYVSVCHLRECKRKTRYSCMSMEGTS</sequence>
<feature type="region of interest" description="Disordered" evidence="1">
    <location>
        <begin position="31"/>
        <end position="57"/>
    </location>
</feature>
<evidence type="ECO:0000259" key="2">
    <source>
        <dbReference type="Pfam" id="PF13843"/>
    </source>
</evidence>
<evidence type="ECO:0000313" key="3">
    <source>
        <dbReference type="EMBL" id="KAJ8886376.1"/>
    </source>
</evidence>
<dbReference type="PANTHER" id="PTHR47272:SF1">
    <property type="entry name" value="PIGGYBAC TRANSPOSABLE ELEMENT-DERIVED PROTEIN 3-LIKE"/>
    <property type="match status" value="1"/>
</dbReference>
<accession>A0ABQ9HPY5</accession>
<comment type="caution">
    <text evidence="3">The sequence shown here is derived from an EMBL/GenBank/DDBJ whole genome shotgun (WGS) entry which is preliminary data.</text>
</comment>
<organism evidence="3 4">
    <name type="scientific">Dryococelus australis</name>
    <dbReference type="NCBI Taxonomy" id="614101"/>
    <lineage>
        <taxon>Eukaryota</taxon>
        <taxon>Metazoa</taxon>
        <taxon>Ecdysozoa</taxon>
        <taxon>Arthropoda</taxon>
        <taxon>Hexapoda</taxon>
        <taxon>Insecta</taxon>
        <taxon>Pterygota</taxon>
        <taxon>Neoptera</taxon>
        <taxon>Polyneoptera</taxon>
        <taxon>Phasmatodea</taxon>
        <taxon>Verophasmatodea</taxon>
        <taxon>Anareolatae</taxon>
        <taxon>Phasmatidae</taxon>
        <taxon>Eurycanthinae</taxon>
        <taxon>Dryococelus</taxon>
    </lineage>
</organism>
<proteinExistence type="predicted"/>
<feature type="domain" description="PiggyBac transposable element-derived protein" evidence="2">
    <location>
        <begin position="156"/>
        <end position="383"/>
    </location>
</feature>
<dbReference type="Pfam" id="PF13843">
    <property type="entry name" value="DDE_Tnp_1_7"/>
    <property type="match status" value="2"/>
</dbReference>
<keyword evidence="4" id="KW-1185">Reference proteome</keyword>
<protein>
    <recommendedName>
        <fullName evidence="2">PiggyBac transposable element-derived protein domain-containing protein</fullName>
    </recommendedName>
</protein>
<name>A0ABQ9HPY5_9NEOP</name>
<gene>
    <name evidence="3" type="ORF">PR048_012587</name>
</gene>
<dbReference type="EMBL" id="JARBHB010000004">
    <property type="protein sequence ID" value="KAJ8886376.1"/>
    <property type="molecule type" value="Genomic_DNA"/>
</dbReference>
<dbReference type="InterPro" id="IPR029526">
    <property type="entry name" value="PGBD"/>
</dbReference>